<dbReference type="InterPro" id="IPR027417">
    <property type="entry name" value="P-loop_NTPase"/>
</dbReference>
<organism evidence="2 3">
    <name type="scientific">Paenimyroides aestuarii</name>
    <dbReference type="NCBI Taxonomy" id="2968490"/>
    <lineage>
        <taxon>Bacteria</taxon>
        <taxon>Pseudomonadati</taxon>
        <taxon>Bacteroidota</taxon>
        <taxon>Flavobacteriia</taxon>
        <taxon>Flavobacteriales</taxon>
        <taxon>Flavobacteriaceae</taxon>
        <taxon>Paenimyroides</taxon>
    </lineage>
</organism>
<dbReference type="SMART" id="SM00382">
    <property type="entry name" value="AAA"/>
    <property type="match status" value="1"/>
</dbReference>
<reference evidence="2 3" key="1">
    <citation type="submission" date="2022-08" db="EMBL/GenBank/DDBJ databases">
        <title>Myroides zhujiangensis sp. nov., a novel bacterium isolated from sediment in the Pearl River Estuary.</title>
        <authorList>
            <person name="Cui L."/>
        </authorList>
    </citation>
    <scope>NUCLEOTIDE SEQUENCE [LARGE SCALE GENOMIC DNA]</scope>
    <source>
        <strain evidence="2 3">SCSIO 72103</strain>
    </source>
</reference>
<proteinExistence type="predicted"/>
<dbReference type="Pfam" id="PF13304">
    <property type="entry name" value="AAA_21"/>
    <property type="match status" value="1"/>
</dbReference>
<dbReference type="InterPro" id="IPR003959">
    <property type="entry name" value="ATPase_AAA_core"/>
</dbReference>
<evidence type="ECO:0000313" key="3">
    <source>
        <dbReference type="Proteomes" id="UP001317001"/>
    </source>
</evidence>
<protein>
    <submittedName>
        <fullName evidence="2">AAA family ATPase</fullName>
    </submittedName>
</protein>
<name>A0ABY5NT30_9FLAO</name>
<dbReference type="PANTHER" id="PTHR43581:SF4">
    <property type="entry name" value="ATP_GTP PHOSPHATASE"/>
    <property type="match status" value="1"/>
</dbReference>
<dbReference type="InterPro" id="IPR051396">
    <property type="entry name" value="Bact_Antivir_Def_Nuclease"/>
</dbReference>
<dbReference type="EMBL" id="CP102382">
    <property type="protein sequence ID" value="UUV21730.1"/>
    <property type="molecule type" value="Genomic_DNA"/>
</dbReference>
<evidence type="ECO:0000313" key="2">
    <source>
        <dbReference type="EMBL" id="UUV21730.1"/>
    </source>
</evidence>
<dbReference type="PANTHER" id="PTHR43581">
    <property type="entry name" value="ATP/GTP PHOSPHATASE"/>
    <property type="match status" value="1"/>
</dbReference>
<dbReference type="InterPro" id="IPR003593">
    <property type="entry name" value="AAA+_ATPase"/>
</dbReference>
<dbReference type="InterPro" id="IPR041685">
    <property type="entry name" value="AAA_GajA/Old/RecF-like"/>
</dbReference>
<evidence type="ECO:0000259" key="1">
    <source>
        <dbReference type="SMART" id="SM00382"/>
    </source>
</evidence>
<accession>A0ABY5NT30</accession>
<dbReference type="Gene3D" id="3.40.50.300">
    <property type="entry name" value="P-loop containing nucleotide triphosphate hydrolases"/>
    <property type="match status" value="1"/>
</dbReference>
<sequence length="505" mass="58668">MVRKKINPNRDRDFVNGLDLTKEKVYPKFLKTIELEPFRHIKSLKVNFNHPISVISGTNRSGKSTILMAIACSHFNFIKRNSQNGNLERHTWGSLMQFTNRDIQTEDWTYHITYKLGDKTERKRGQRKKTTKKWNGIGKKESQFDFRDVVFIDLDRISPARNFSKVIYNKSKKSIGTQISPSNSALIEEYISYILEETFTLNKLATYQDKDIFKYKNVNEYSSYNAATGEEVLAKIIIDIVEAKKDSLILIDEIEVGLHPKVQRKLIEVLYNISQNDNKQFILTSHSQTILSSLPDISRVFLEKDYHGNFKCIQNISVNAALSKMDSQSYPLIDLYCEDDIAKKIISKILQNLQTTHNLTNVKNLVNIIVSGSAEKTHNYFIVHKETYDYKKIKTGFACILDGDMRNNYALDDNLHFLYSSKSPEYFLTKEYLNVNPNSTLDYHLKNSDNHCLFDKMNELNIGNTKDEVFELCWSVFKDTPDGIIYINELENFIIQMLQKYSPHL</sequence>
<feature type="domain" description="AAA+ ATPase" evidence="1">
    <location>
        <begin position="49"/>
        <end position="307"/>
    </location>
</feature>
<gene>
    <name evidence="2" type="ORF">NPX36_01375</name>
</gene>
<dbReference type="Proteomes" id="UP001317001">
    <property type="component" value="Chromosome"/>
</dbReference>
<dbReference type="SUPFAM" id="SSF52540">
    <property type="entry name" value="P-loop containing nucleoside triphosphate hydrolases"/>
    <property type="match status" value="1"/>
</dbReference>
<keyword evidence="3" id="KW-1185">Reference proteome</keyword>
<dbReference type="RefSeq" id="WP_257499650.1">
    <property type="nucleotide sequence ID" value="NZ_CP102382.1"/>
</dbReference>
<dbReference type="Pfam" id="PF13175">
    <property type="entry name" value="AAA_15"/>
    <property type="match status" value="1"/>
</dbReference>